<dbReference type="RefSeq" id="WP_090114113.1">
    <property type="nucleotide sequence ID" value="NZ_FNAT01000007.1"/>
</dbReference>
<accession>A0A1G7IKX7</accession>
<gene>
    <name evidence="1" type="ORF">SAMN04488567_3504</name>
</gene>
<keyword evidence="2" id="KW-1185">Reference proteome</keyword>
<evidence type="ECO:0000313" key="1">
    <source>
        <dbReference type="EMBL" id="SDF13218.1"/>
    </source>
</evidence>
<proteinExistence type="predicted"/>
<dbReference type="EMBL" id="FNAT01000007">
    <property type="protein sequence ID" value="SDF13218.1"/>
    <property type="molecule type" value="Genomic_DNA"/>
</dbReference>
<dbReference type="AlphaFoldDB" id="A0A1G7IKX7"/>
<dbReference type="Proteomes" id="UP000198922">
    <property type="component" value="Unassembled WGS sequence"/>
</dbReference>
<organism evidence="1 2">
    <name type="scientific">Limimaricola pyoseonensis</name>
    <dbReference type="NCBI Taxonomy" id="521013"/>
    <lineage>
        <taxon>Bacteria</taxon>
        <taxon>Pseudomonadati</taxon>
        <taxon>Pseudomonadota</taxon>
        <taxon>Alphaproteobacteria</taxon>
        <taxon>Rhodobacterales</taxon>
        <taxon>Paracoccaceae</taxon>
        <taxon>Limimaricola</taxon>
    </lineage>
</organism>
<evidence type="ECO:0008006" key="3">
    <source>
        <dbReference type="Google" id="ProtNLM"/>
    </source>
</evidence>
<reference evidence="2" key="1">
    <citation type="submission" date="2016-10" db="EMBL/GenBank/DDBJ databases">
        <authorList>
            <person name="Varghese N."/>
            <person name="Submissions S."/>
        </authorList>
    </citation>
    <scope>NUCLEOTIDE SEQUENCE [LARGE SCALE GENOMIC DNA]</scope>
    <source>
        <strain evidence="2">DSM 21424</strain>
    </source>
</reference>
<dbReference type="OrthoDB" id="7873914at2"/>
<name>A0A1G7IKX7_9RHOB</name>
<sequence length="125" mass="13804">MPNGLLLDHCIDPDGGVNAEILARALGVDVLDLRRAAPNQRRLKELYCILSVIRPWTRSASDSWSWYHGRRLAGLDGRTPAAMVNEGRYSELKEFLESGEALATAWPAAMEIDFVPKDARPAANS</sequence>
<protein>
    <recommendedName>
        <fullName evidence="3">Antitoxin Xre/MbcA/ParS-like toxin-binding domain-containing protein</fullName>
    </recommendedName>
</protein>
<evidence type="ECO:0000313" key="2">
    <source>
        <dbReference type="Proteomes" id="UP000198922"/>
    </source>
</evidence>